<proteinExistence type="predicted"/>
<gene>
    <name evidence="7" type="ORF">ACFOMF_06350</name>
</gene>
<feature type="transmembrane region" description="Helical" evidence="5">
    <location>
        <begin position="128"/>
        <end position="147"/>
    </location>
</feature>
<feature type="transmembrane region" description="Helical" evidence="5">
    <location>
        <begin position="154"/>
        <end position="176"/>
    </location>
</feature>
<evidence type="ECO:0000259" key="6">
    <source>
        <dbReference type="Pfam" id="PF00892"/>
    </source>
</evidence>
<evidence type="ECO:0000256" key="2">
    <source>
        <dbReference type="ARBA" id="ARBA00022692"/>
    </source>
</evidence>
<feature type="transmembrane region" description="Helical" evidence="5">
    <location>
        <begin position="182"/>
        <end position="205"/>
    </location>
</feature>
<dbReference type="EMBL" id="JBHRXZ010000016">
    <property type="protein sequence ID" value="MFC3607394.1"/>
    <property type="molecule type" value="Genomic_DNA"/>
</dbReference>
<evidence type="ECO:0000256" key="4">
    <source>
        <dbReference type="ARBA" id="ARBA00023136"/>
    </source>
</evidence>
<dbReference type="Pfam" id="PF00892">
    <property type="entry name" value="EamA"/>
    <property type="match status" value="1"/>
</dbReference>
<dbReference type="InterPro" id="IPR000620">
    <property type="entry name" value="EamA_dom"/>
</dbReference>
<feature type="domain" description="EamA" evidence="6">
    <location>
        <begin position="129"/>
        <end position="259"/>
    </location>
</feature>
<keyword evidence="8" id="KW-1185">Reference proteome</keyword>
<feature type="transmembrane region" description="Helical" evidence="5">
    <location>
        <begin position="242"/>
        <end position="259"/>
    </location>
</feature>
<dbReference type="RefSeq" id="WP_386362739.1">
    <property type="nucleotide sequence ID" value="NZ_JBHRXZ010000016.1"/>
</dbReference>
<dbReference type="InterPro" id="IPR037185">
    <property type="entry name" value="EmrE-like"/>
</dbReference>
<feature type="transmembrane region" description="Helical" evidence="5">
    <location>
        <begin position="20"/>
        <end position="40"/>
    </location>
</feature>
<protein>
    <submittedName>
        <fullName evidence="7">DMT family transporter</fullName>
    </submittedName>
</protein>
<evidence type="ECO:0000313" key="8">
    <source>
        <dbReference type="Proteomes" id="UP001595630"/>
    </source>
</evidence>
<evidence type="ECO:0000256" key="5">
    <source>
        <dbReference type="SAM" id="Phobius"/>
    </source>
</evidence>
<keyword evidence="4 5" id="KW-0472">Membrane</keyword>
<dbReference type="PANTHER" id="PTHR32322:SF9">
    <property type="entry name" value="AMINO-ACID METABOLITE EFFLUX PUMP-RELATED"/>
    <property type="match status" value="1"/>
</dbReference>
<keyword evidence="3 5" id="KW-1133">Transmembrane helix</keyword>
<feature type="transmembrane region" description="Helical" evidence="5">
    <location>
        <begin position="106"/>
        <end position="122"/>
    </location>
</feature>
<dbReference type="SUPFAM" id="SSF103481">
    <property type="entry name" value="Multidrug resistance efflux transporter EmrE"/>
    <property type="match status" value="2"/>
</dbReference>
<reference evidence="8" key="1">
    <citation type="journal article" date="2019" name="Int. J. Syst. Evol. Microbiol.">
        <title>The Global Catalogue of Microorganisms (GCM) 10K type strain sequencing project: providing services to taxonomists for standard genome sequencing and annotation.</title>
        <authorList>
            <consortium name="The Broad Institute Genomics Platform"/>
            <consortium name="The Broad Institute Genome Sequencing Center for Infectious Disease"/>
            <person name="Wu L."/>
            <person name="Ma J."/>
        </authorList>
    </citation>
    <scope>NUCLEOTIDE SEQUENCE [LARGE SCALE GENOMIC DNA]</scope>
    <source>
        <strain evidence="8">KCTC 42447</strain>
    </source>
</reference>
<dbReference type="InterPro" id="IPR050638">
    <property type="entry name" value="AA-Vitamin_Transporters"/>
</dbReference>
<comment type="subcellular location">
    <subcellularLocation>
        <location evidence="1">Membrane</location>
        <topology evidence="1">Multi-pass membrane protein</topology>
    </subcellularLocation>
</comment>
<name>A0ABV7T2E3_9GAMM</name>
<dbReference type="PANTHER" id="PTHR32322">
    <property type="entry name" value="INNER MEMBRANE TRANSPORTER"/>
    <property type="match status" value="1"/>
</dbReference>
<evidence type="ECO:0000256" key="3">
    <source>
        <dbReference type="ARBA" id="ARBA00022989"/>
    </source>
</evidence>
<comment type="caution">
    <text evidence="7">The sequence shown here is derived from an EMBL/GenBank/DDBJ whole genome shotgun (WGS) entry which is preliminary data.</text>
</comment>
<dbReference type="Proteomes" id="UP001595630">
    <property type="component" value="Unassembled WGS sequence"/>
</dbReference>
<sequence>MLAFAGNSLLTRAALRDSGIDAASFTGVRLAAGALTLWLLLRVQSETVRGNWRSGLTLFAYAAAFSYAYLSLDAGAGALLLFGAVQLTMALAGWRQGERLGSMQTLGLLAAMGGLVVLLLPGSTAPPMLGALLMIGSGIAWGFYSLLGRGGSSPLAVTAGNFIYSLPFALVLALAFHAQLEWSAAGILYAVLAGGLTSGIGYAMWYTAIRGLGAFQAASVQLSVPVIAALGGALLLAEPLTLRLMVVSLIVLGGIALMLRPRAARQ</sequence>
<organism evidence="7 8">
    <name type="scientific">Stutzerimonas tarimensis</name>
    <dbReference type="NCBI Taxonomy" id="1507735"/>
    <lineage>
        <taxon>Bacteria</taxon>
        <taxon>Pseudomonadati</taxon>
        <taxon>Pseudomonadota</taxon>
        <taxon>Gammaproteobacteria</taxon>
        <taxon>Pseudomonadales</taxon>
        <taxon>Pseudomonadaceae</taxon>
        <taxon>Stutzerimonas</taxon>
    </lineage>
</organism>
<keyword evidence="2 5" id="KW-0812">Transmembrane</keyword>
<accession>A0ABV7T2E3</accession>
<evidence type="ECO:0000313" key="7">
    <source>
        <dbReference type="EMBL" id="MFC3607394.1"/>
    </source>
</evidence>
<evidence type="ECO:0000256" key="1">
    <source>
        <dbReference type="ARBA" id="ARBA00004141"/>
    </source>
</evidence>